<proteinExistence type="predicted"/>
<dbReference type="AlphaFoldDB" id="A0A812INH7"/>
<feature type="transmembrane region" description="Helical" evidence="1">
    <location>
        <begin position="110"/>
        <end position="132"/>
    </location>
</feature>
<evidence type="ECO:0000313" key="2">
    <source>
        <dbReference type="EMBL" id="CAE7038953.1"/>
    </source>
</evidence>
<keyword evidence="1" id="KW-1133">Transmembrane helix</keyword>
<organism evidence="2 3">
    <name type="scientific">Symbiodinium natans</name>
    <dbReference type="NCBI Taxonomy" id="878477"/>
    <lineage>
        <taxon>Eukaryota</taxon>
        <taxon>Sar</taxon>
        <taxon>Alveolata</taxon>
        <taxon>Dinophyceae</taxon>
        <taxon>Suessiales</taxon>
        <taxon>Symbiodiniaceae</taxon>
        <taxon>Symbiodinium</taxon>
    </lineage>
</organism>
<keyword evidence="3" id="KW-1185">Reference proteome</keyword>
<dbReference type="OrthoDB" id="436039at2759"/>
<keyword evidence="1" id="KW-0472">Membrane</keyword>
<gene>
    <name evidence="2" type="ORF">SNAT2548_LOCUS4641</name>
</gene>
<accession>A0A812INH7</accession>
<evidence type="ECO:0000256" key="1">
    <source>
        <dbReference type="SAM" id="Phobius"/>
    </source>
</evidence>
<protein>
    <recommendedName>
        <fullName evidence="4">Polycystin cation channel PKD1/PKD2 domain-containing protein</fullName>
    </recommendedName>
</protein>
<dbReference type="EMBL" id="CAJNDS010000288">
    <property type="protein sequence ID" value="CAE7038953.1"/>
    <property type="molecule type" value="Genomic_DNA"/>
</dbReference>
<sequence length="170" mass="18845">MYERRINGSGWKHFLTIQGAVDLSIGAVFFAMFGLRYTAFNAGSVSYLSQHFNDVLDATGLSHVYNEHLALNAALAALVLYRVVYFLTVNRHVFIIWTSVKRAAMVAVRLAVVVGPILAGLTVLSMGVSYSVDQYTRTFGSALTRNLLMIFGDDETIKAWAEQRSDVVLM</sequence>
<reference evidence="2" key="1">
    <citation type="submission" date="2021-02" db="EMBL/GenBank/DDBJ databases">
        <authorList>
            <person name="Dougan E. K."/>
            <person name="Rhodes N."/>
            <person name="Thang M."/>
            <person name="Chan C."/>
        </authorList>
    </citation>
    <scope>NUCLEOTIDE SEQUENCE</scope>
</reference>
<feature type="transmembrane region" description="Helical" evidence="1">
    <location>
        <begin position="20"/>
        <end position="39"/>
    </location>
</feature>
<evidence type="ECO:0000313" key="3">
    <source>
        <dbReference type="Proteomes" id="UP000604046"/>
    </source>
</evidence>
<name>A0A812INH7_9DINO</name>
<comment type="caution">
    <text evidence="2">The sequence shown here is derived from an EMBL/GenBank/DDBJ whole genome shotgun (WGS) entry which is preliminary data.</text>
</comment>
<keyword evidence="1" id="KW-0812">Transmembrane</keyword>
<feature type="transmembrane region" description="Helical" evidence="1">
    <location>
        <begin position="69"/>
        <end position="89"/>
    </location>
</feature>
<evidence type="ECO:0008006" key="4">
    <source>
        <dbReference type="Google" id="ProtNLM"/>
    </source>
</evidence>
<dbReference type="Proteomes" id="UP000604046">
    <property type="component" value="Unassembled WGS sequence"/>
</dbReference>